<evidence type="ECO:0000256" key="8">
    <source>
        <dbReference type="ARBA" id="ARBA00023136"/>
    </source>
</evidence>
<dbReference type="InterPro" id="IPR054384">
    <property type="entry name" value="SecDF_P1_head"/>
</dbReference>
<dbReference type="NCBIfam" id="TIGR01129">
    <property type="entry name" value="secD"/>
    <property type="match status" value="1"/>
</dbReference>
<name>H5SBB4_9CHLR</name>
<dbReference type="SUPFAM" id="SSF82866">
    <property type="entry name" value="Multidrug efflux transporter AcrB transmembrane domain"/>
    <property type="match status" value="1"/>
</dbReference>
<proteinExistence type="inferred from homology"/>
<feature type="domain" description="Protein export membrane protein SecD/SecF C-terminal" evidence="11">
    <location>
        <begin position="306"/>
        <end position="474"/>
    </location>
</feature>
<evidence type="ECO:0000259" key="11">
    <source>
        <dbReference type="Pfam" id="PF02355"/>
    </source>
</evidence>
<reference evidence="14" key="1">
    <citation type="journal article" date="2005" name="Environ. Microbiol.">
        <title>Genetic and functional properties of uncultivated thermophilic crenarchaeotes from a subsurface gold mine as revealed by analysis of genome fragments.</title>
        <authorList>
            <person name="Nunoura T."/>
            <person name="Hirayama H."/>
            <person name="Takami H."/>
            <person name="Oida H."/>
            <person name="Nishi S."/>
            <person name="Shimamura S."/>
            <person name="Suzuki Y."/>
            <person name="Inagaki F."/>
            <person name="Takai K."/>
            <person name="Nealson K.H."/>
            <person name="Horikoshi K."/>
        </authorList>
    </citation>
    <scope>NUCLEOTIDE SEQUENCE</scope>
</reference>
<keyword evidence="3 9" id="KW-1003">Cell membrane</keyword>
<feature type="transmembrane region" description="Helical" evidence="9">
    <location>
        <begin position="326"/>
        <end position="346"/>
    </location>
</feature>
<evidence type="ECO:0000256" key="1">
    <source>
        <dbReference type="ARBA" id="ARBA00004651"/>
    </source>
</evidence>
<dbReference type="GO" id="GO:0015450">
    <property type="term" value="F:protein-transporting ATPase activity"/>
    <property type="evidence" value="ECO:0007669"/>
    <property type="project" value="InterPro"/>
</dbReference>
<keyword evidence="7 9" id="KW-0811">Translocation</keyword>
<evidence type="ECO:0000256" key="4">
    <source>
        <dbReference type="ARBA" id="ARBA00022692"/>
    </source>
</evidence>
<feature type="transmembrane region" description="Helical" evidence="9">
    <location>
        <begin position="429"/>
        <end position="450"/>
    </location>
</feature>
<feature type="transmembrane region" description="Helical" evidence="9">
    <location>
        <begin position="456"/>
        <end position="480"/>
    </location>
</feature>
<sequence length="494" mass="52877">MRRQNLWLFLIIVLVVVALVVDFSQVIQIPNPLNAGAMLIYREVPIRLGLDLRGGLQAVLQADMDCAKVNPSDLQVTRQILERRANALGVSEITMQIAGNCRIVAEFPGVDNPDQVVATLQQTGRLEFVEMGNEPVPEGTLIQTDYGQQGSSSPGNDGAKVTPPAEMTPSAASTATPIPPETPSATPVAAGTPSAPEPAAQAKVYHTVLTGAALEPARILVRQDQVGKFVIEFALKPDAKQLFADYTSTHIGQVLAIVLDGRVISTPVIQSAITDGAGVITGNFTEESANALAIQLRYGALPIPVKIVQTQTIGPTLGEESVRKSVVAGVIGIVTVILFMGLYYRLPGLLADLALIIYALLSLMLFKLIPVVLTLPGIAGFILSIGMAVDANVLIFERLKEELRAGRTLRQAIDLGWNRAWPSIRDSNISTLITCAILFTFGSTFGASIVKGFSVTLALGVLVSLFTAILVTRLFLHLVLDNIKLAEHPRWFGL</sequence>
<dbReference type="HAMAP" id="MF_01463_B">
    <property type="entry name" value="SecD_B"/>
    <property type="match status" value="1"/>
</dbReference>
<dbReference type="GO" id="GO:0006605">
    <property type="term" value="P:protein targeting"/>
    <property type="evidence" value="ECO:0007669"/>
    <property type="project" value="UniProtKB-UniRule"/>
</dbReference>
<keyword evidence="5 9" id="KW-0653">Protein transport</keyword>
<comment type="subcellular location">
    <subcellularLocation>
        <location evidence="1 9">Cell membrane</location>
        <topology evidence="1 9">Multi-pass membrane protein</topology>
    </subcellularLocation>
</comment>
<feature type="transmembrane region" description="Helical" evidence="9">
    <location>
        <begin position="353"/>
        <end position="372"/>
    </location>
</feature>
<protein>
    <recommendedName>
        <fullName evidence="9">Protein translocase subunit SecD</fullName>
    </recommendedName>
</protein>
<dbReference type="InterPro" id="IPR005791">
    <property type="entry name" value="SecD"/>
</dbReference>
<comment type="subunit">
    <text evidence="9">Forms a complex with SecF. Part of the essential Sec protein translocation apparatus which comprises SecA, SecYEG and auxiliary proteins SecDF. Other proteins may also be involved.</text>
</comment>
<feature type="region of interest" description="Disordered" evidence="10">
    <location>
        <begin position="137"/>
        <end position="197"/>
    </location>
</feature>
<keyword evidence="8 9" id="KW-0472">Membrane</keyword>
<dbReference type="GO" id="GO:0005886">
    <property type="term" value="C:plasma membrane"/>
    <property type="evidence" value="ECO:0007669"/>
    <property type="project" value="UniProtKB-SubCell"/>
</dbReference>
<dbReference type="Gene3D" id="3.30.1360.200">
    <property type="match status" value="1"/>
</dbReference>
<accession>H5SBB4</accession>
<dbReference type="GO" id="GO:0043952">
    <property type="term" value="P:protein transport by the Sec complex"/>
    <property type="evidence" value="ECO:0007669"/>
    <property type="project" value="UniProtKB-UniRule"/>
</dbReference>
<evidence type="ECO:0000256" key="5">
    <source>
        <dbReference type="ARBA" id="ARBA00022927"/>
    </source>
</evidence>
<dbReference type="PANTHER" id="PTHR30081:SF1">
    <property type="entry name" value="PROTEIN TRANSLOCASE SUBUNIT SECD"/>
    <property type="match status" value="1"/>
</dbReference>
<evidence type="ECO:0000256" key="7">
    <source>
        <dbReference type="ARBA" id="ARBA00023010"/>
    </source>
</evidence>
<dbReference type="InterPro" id="IPR022813">
    <property type="entry name" value="SecD/SecF_arch_bac"/>
</dbReference>
<comment type="similarity">
    <text evidence="9">Belongs to the SecD/SecF family. SecD subfamily.</text>
</comment>
<reference evidence="14" key="2">
    <citation type="journal article" date="2012" name="PLoS ONE">
        <title>A Deeply Branching Thermophilic Bacterium with an Ancient Acetyl-CoA Pathway Dominates a Subsurface Ecosystem.</title>
        <authorList>
            <person name="Takami H."/>
            <person name="Noguchi H."/>
            <person name="Takaki Y."/>
            <person name="Uchiyama I."/>
            <person name="Toyoda A."/>
            <person name="Nishi S."/>
            <person name="Chee G.-J."/>
            <person name="Arai W."/>
            <person name="Nunoura T."/>
            <person name="Itoh T."/>
            <person name="Hattori M."/>
            <person name="Takai K."/>
        </authorList>
    </citation>
    <scope>NUCLEOTIDE SEQUENCE</scope>
</reference>
<dbReference type="InterPro" id="IPR048634">
    <property type="entry name" value="SecD_SecF_C"/>
</dbReference>
<evidence type="ECO:0000313" key="14">
    <source>
        <dbReference type="EMBL" id="BAL53450.1"/>
    </source>
</evidence>
<evidence type="ECO:0000256" key="6">
    <source>
        <dbReference type="ARBA" id="ARBA00022989"/>
    </source>
</evidence>
<feature type="domain" description="Protein translocase subunit SecDF P1" evidence="12">
    <location>
        <begin position="76"/>
        <end position="131"/>
    </location>
</feature>
<dbReference type="Pfam" id="PF22599">
    <property type="entry name" value="SecDF_P1_head"/>
    <property type="match status" value="1"/>
</dbReference>
<comment type="function">
    <text evidence="9">Part of the Sec protein translocase complex. Interacts with the SecYEG preprotein conducting channel. SecDF uses the proton motive force (PMF) to complete protein translocation after the ATP-dependent function of SecA.</text>
</comment>
<dbReference type="AlphaFoldDB" id="H5SBB4"/>
<feature type="compositionally biased region" description="Polar residues" evidence="10">
    <location>
        <begin position="141"/>
        <end position="155"/>
    </location>
</feature>
<feature type="domain" description="SecDF P1 head subdomain" evidence="13">
    <location>
        <begin position="206"/>
        <end position="303"/>
    </location>
</feature>
<dbReference type="NCBIfam" id="TIGR00916">
    <property type="entry name" value="2A0604s01"/>
    <property type="match status" value="1"/>
</dbReference>
<feature type="compositionally biased region" description="Low complexity" evidence="10">
    <location>
        <begin position="162"/>
        <end position="176"/>
    </location>
</feature>
<comment type="caution">
    <text evidence="9">Lacks conserved residue(s) required for the propagation of feature annotation.</text>
</comment>
<dbReference type="InterPro" id="IPR048631">
    <property type="entry name" value="SecD_1st"/>
</dbReference>
<evidence type="ECO:0000256" key="10">
    <source>
        <dbReference type="SAM" id="MobiDB-lite"/>
    </source>
</evidence>
<evidence type="ECO:0000256" key="3">
    <source>
        <dbReference type="ARBA" id="ARBA00022475"/>
    </source>
</evidence>
<dbReference type="FunFam" id="1.20.1640.10:FF:000004">
    <property type="entry name" value="Protein translocase subunit SecD"/>
    <property type="match status" value="1"/>
</dbReference>
<evidence type="ECO:0000256" key="2">
    <source>
        <dbReference type="ARBA" id="ARBA00022448"/>
    </source>
</evidence>
<organism evidence="14">
    <name type="scientific">uncultured Chloroflexota bacterium</name>
    <dbReference type="NCBI Taxonomy" id="166587"/>
    <lineage>
        <taxon>Bacteria</taxon>
        <taxon>Bacillati</taxon>
        <taxon>Chloroflexota</taxon>
        <taxon>environmental samples</taxon>
    </lineage>
</organism>
<keyword evidence="2 9" id="KW-0813">Transport</keyword>
<dbReference type="InterPro" id="IPR055344">
    <property type="entry name" value="SecD_SecF_C_bact"/>
</dbReference>
<dbReference type="PANTHER" id="PTHR30081">
    <property type="entry name" value="PROTEIN-EXPORT MEMBRANE PROTEIN SEC"/>
    <property type="match status" value="1"/>
</dbReference>
<evidence type="ECO:0000259" key="12">
    <source>
        <dbReference type="Pfam" id="PF21760"/>
    </source>
</evidence>
<gene>
    <name evidence="9" type="primary">secD</name>
    <name evidence="14" type="ORF">HGMM_F07B11C05</name>
</gene>
<evidence type="ECO:0000259" key="13">
    <source>
        <dbReference type="Pfam" id="PF22599"/>
    </source>
</evidence>
<dbReference type="Gene3D" id="3.30.70.3220">
    <property type="match status" value="1"/>
</dbReference>
<keyword evidence="4 9" id="KW-0812">Transmembrane</keyword>
<dbReference type="GO" id="GO:0065002">
    <property type="term" value="P:intracellular protein transmembrane transport"/>
    <property type="evidence" value="ECO:0007669"/>
    <property type="project" value="UniProtKB-UniRule"/>
</dbReference>
<dbReference type="Pfam" id="PF02355">
    <property type="entry name" value="SecD_SecF_C"/>
    <property type="match status" value="1"/>
</dbReference>
<feature type="transmembrane region" description="Helical" evidence="9">
    <location>
        <begin position="378"/>
        <end position="396"/>
    </location>
</feature>
<evidence type="ECO:0000256" key="9">
    <source>
        <dbReference type="HAMAP-Rule" id="MF_01463"/>
    </source>
</evidence>
<dbReference type="Pfam" id="PF21760">
    <property type="entry name" value="SecD_1st"/>
    <property type="match status" value="1"/>
</dbReference>
<dbReference type="EMBL" id="AP011658">
    <property type="protein sequence ID" value="BAL53450.1"/>
    <property type="molecule type" value="Genomic_DNA"/>
</dbReference>
<keyword evidence="6 9" id="KW-1133">Transmembrane helix</keyword>